<proteinExistence type="predicted"/>
<comment type="caution">
    <text evidence="1">The sequence shown here is derived from an EMBL/GenBank/DDBJ whole genome shotgun (WGS) entry which is preliminary data.</text>
</comment>
<reference evidence="1" key="2">
    <citation type="submission" date="2018-07" db="EMBL/GenBank/DDBJ databases">
        <authorList>
            <consortium name="NCBI Pathogen Detection Project"/>
        </authorList>
    </citation>
    <scope>NUCLEOTIDE SEQUENCE</scope>
    <source>
        <strain evidence="1">12-2349</strain>
    </source>
</reference>
<protein>
    <submittedName>
        <fullName evidence="1">Uncharacterized protein</fullName>
    </submittedName>
</protein>
<accession>A0A727YR57</accession>
<dbReference type="AlphaFoldDB" id="A0A727YR57"/>
<organism evidence="1">
    <name type="scientific">Salmonella enterica subsp. houtenae serovar 48:g,z51:-</name>
    <dbReference type="NCBI Taxonomy" id="1050190"/>
    <lineage>
        <taxon>Bacteria</taxon>
        <taxon>Pseudomonadati</taxon>
        <taxon>Pseudomonadota</taxon>
        <taxon>Gammaproteobacteria</taxon>
        <taxon>Enterobacterales</taxon>
        <taxon>Enterobacteriaceae</taxon>
        <taxon>Salmonella</taxon>
    </lineage>
</organism>
<evidence type="ECO:0000313" key="1">
    <source>
        <dbReference type="EMBL" id="HAE2226192.1"/>
    </source>
</evidence>
<dbReference type="EMBL" id="DAARFO010000009">
    <property type="protein sequence ID" value="HAE2226192.1"/>
    <property type="molecule type" value="Genomic_DNA"/>
</dbReference>
<gene>
    <name evidence="1" type="ORF">G3246_001636</name>
</gene>
<name>A0A727YR57_SALHO</name>
<sequence>MAGDPFDSANMNGYQSLRILPVPPDKAKHLDAKQRQFRQFELFFKNGINCA</sequence>
<reference evidence="1" key="1">
    <citation type="journal article" date="2018" name="Genome Biol.">
        <title>SKESA: strategic k-mer extension for scrupulous assemblies.</title>
        <authorList>
            <person name="Souvorov A."/>
            <person name="Agarwala R."/>
            <person name="Lipman D.J."/>
        </authorList>
    </citation>
    <scope>NUCLEOTIDE SEQUENCE</scope>
    <source>
        <strain evidence="1">12-2349</strain>
    </source>
</reference>